<gene>
    <name evidence="2" type="ORF">HD601_002959</name>
</gene>
<dbReference type="Proteomes" id="UP000542813">
    <property type="component" value="Unassembled WGS sequence"/>
</dbReference>
<dbReference type="SUPFAM" id="SSF54427">
    <property type="entry name" value="NTF2-like"/>
    <property type="match status" value="2"/>
</dbReference>
<feature type="domain" description="SnoaL-like" evidence="1">
    <location>
        <begin position="13"/>
        <end position="111"/>
    </location>
</feature>
<evidence type="ECO:0000313" key="3">
    <source>
        <dbReference type="Proteomes" id="UP000542813"/>
    </source>
</evidence>
<name>A0A7W9LLQ1_9ACTN</name>
<accession>A0A7W9LLQ1</accession>
<dbReference type="Gene3D" id="3.10.450.50">
    <property type="match status" value="2"/>
</dbReference>
<dbReference type="EMBL" id="JACHMM010000001">
    <property type="protein sequence ID" value="MBB5788384.1"/>
    <property type="molecule type" value="Genomic_DNA"/>
</dbReference>
<dbReference type="AlphaFoldDB" id="A0A7W9LLQ1"/>
<dbReference type="InterPro" id="IPR037401">
    <property type="entry name" value="SnoaL-like"/>
</dbReference>
<dbReference type="GO" id="GO:0016853">
    <property type="term" value="F:isomerase activity"/>
    <property type="evidence" value="ECO:0007669"/>
    <property type="project" value="UniProtKB-KW"/>
</dbReference>
<feature type="domain" description="SnoaL-like" evidence="1">
    <location>
        <begin position="149"/>
        <end position="249"/>
    </location>
</feature>
<sequence length="256" mass="28056">MTTRTTAETIELFNRVFIDHDPAPLPELIGADCVMEAIQPAPDGTRVEGYDACLAFWQALAEDRTSQFEPGEVIVDGERATIHWRLRFGDGMTESLRGVSLVRLRDGRIVELLGYSKTGGVPLAAETDEADGAAADAVAAGRSTREVLDQYNEAFRLHDPSLLTDLIADDCVIDDSGPAPDGVLRVGREASLARWSELAANHDLTFTPELAEIHGDLAVQPWHLQWGEGEQDRVRGVNLIRIRDGRIVEARGYVKA</sequence>
<protein>
    <submittedName>
        <fullName evidence="2">Ketosteroid isomerase-like protein</fullName>
    </submittedName>
</protein>
<proteinExistence type="predicted"/>
<keyword evidence="3" id="KW-1185">Reference proteome</keyword>
<reference evidence="2 3" key="1">
    <citation type="submission" date="2020-08" db="EMBL/GenBank/DDBJ databases">
        <title>Sequencing the genomes of 1000 actinobacteria strains.</title>
        <authorList>
            <person name="Klenk H.-P."/>
        </authorList>
    </citation>
    <scope>NUCLEOTIDE SEQUENCE [LARGE SCALE GENOMIC DNA]</scope>
    <source>
        <strain evidence="2 3">DSM 102122</strain>
    </source>
</reference>
<dbReference type="Pfam" id="PF12680">
    <property type="entry name" value="SnoaL_2"/>
    <property type="match status" value="2"/>
</dbReference>
<evidence type="ECO:0000259" key="1">
    <source>
        <dbReference type="Pfam" id="PF12680"/>
    </source>
</evidence>
<keyword evidence="2" id="KW-0413">Isomerase</keyword>
<evidence type="ECO:0000313" key="2">
    <source>
        <dbReference type="EMBL" id="MBB5788384.1"/>
    </source>
</evidence>
<comment type="caution">
    <text evidence="2">The sequence shown here is derived from an EMBL/GenBank/DDBJ whole genome shotgun (WGS) entry which is preliminary data.</text>
</comment>
<organism evidence="2 3">
    <name type="scientific">Jiangella mangrovi</name>
    <dbReference type="NCBI Taxonomy" id="1524084"/>
    <lineage>
        <taxon>Bacteria</taxon>
        <taxon>Bacillati</taxon>
        <taxon>Actinomycetota</taxon>
        <taxon>Actinomycetes</taxon>
        <taxon>Jiangellales</taxon>
        <taxon>Jiangellaceae</taxon>
        <taxon>Jiangella</taxon>
    </lineage>
</organism>
<dbReference type="RefSeq" id="WP_221440994.1">
    <property type="nucleotide sequence ID" value="NZ_JACHMM010000001.1"/>
</dbReference>
<dbReference type="InterPro" id="IPR032710">
    <property type="entry name" value="NTF2-like_dom_sf"/>
</dbReference>